<keyword evidence="11" id="KW-0891">Chondrogenesis</keyword>
<comment type="caution">
    <text evidence="13">The sequence shown here is derived from an EMBL/GenBank/DDBJ whole genome shotgun (WGS) entry which is preliminary data.</text>
</comment>
<dbReference type="CDD" id="cd02981">
    <property type="entry name" value="PDI_b_family"/>
    <property type="match status" value="1"/>
</dbReference>
<protein>
    <recommendedName>
        <fullName evidence="3">Matrix Gla protein</fullName>
    </recommendedName>
</protein>
<dbReference type="GO" id="GO:0030154">
    <property type="term" value="P:cell differentiation"/>
    <property type="evidence" value="ECO:0007669"/>
    <property type="project" value="UniProtKB-KW"/>
</dbReference>
<evidence type="ECO:0000256" key="2">
    <source>
        <dbReference type="ARBA" id="ARBA00008850"/>
    </source>
</evidence>
<dbReference type="PANTHER" id="PTHR10109:SF0">
    <property type="entry name" value="MATRIX GLA PROTEIN"/>
    <property type="match status" value="1"/>
</dbReference>
<dbReference type="GO" id="GO:0001503">
    <property type="term" value="P:ossification"/>
    <property type="evidence" value="ECO:0007669"/>
    <property type="project" value="UniProtKB-KW"/>
</dbReference>
<evidence type="ECO:0000313" key="14">
    <source>
        <dbReference type="Proteomes" id="UP001221898"/>
    </source>
</evidence>
<gene>
    <name evidence="13" type="ORF">AAFF_G00380300</name>
</gene>
<keyword evidence="7" id="KW-0597">Phosphoprotein</keyword>
<keyword evidence="14" id="KW-1185">Reference proteome</keyword>
<comment type="similarity">
    <text evidence="2">Belongs to the osteocalcin/matrix Gla protein family.</text>
</comment>
<evidence type="ECO:0000256" key="9">
    <source>
        <dbReference type="ARBA" id="ARBA00022855"/>
    </source>
</evidence>
<evidence type="ECO:0000256" key="3">
    <source>
        <dbReference type="ARBA" id="ARBA00017145"/>
    </source>
</evidence>
<keyword evidence="6" id="KW-0964">Secreted</keyword>
<dbReference type="GO" id="GO:0005509">
    <property type="term" value="F:calcium ion binding"/>
    <property type="evidence" value="ECO:0007669"/>
    <property type="project" value="InterPro"/>
</dbReference>
<dbReference type="Gene3D" id="3.40.30.10">
    <property type="entry name" value="Glutaredoxin"/>
    <property type="match status" value="2"/>
</dbReference>
<evidence type="ECO:0000256" key="4">
    <source>
        <dbReference type="ARBA" id="ARBA00022473"/>
    </source>
</evidence>
<evidence type="ECO:0000256" key="10">
    <source>
        <dbReference type="ARBA" id="ARBA00023157"/>
    </source>
</evidence>
<keyword evidence="5" id="KW-0301">Gamma-carboxyglutamic acid</keyword>
<feature type="domain" description="Gla" evidence="12">
    <location>
        <begin position="255"/>
        <end position="301"/>
    </location>
</feature>
<name>A0AAD7X0S1_9TELE</name>
<dbReference type="GO" id="GO:0005576">
    <property type="term" value="C:extracellular region"/>
    <property type="evidence" value="ECO:0007669"/>
    <property type="project" value="UniProtKB-SubCell"/>
</dbReference>
<evidence type="ECO:0000256" key="7">
    <source>
        <dbReference type="ARBA" id="ARBA00022553"/>
    </source>
</evidence>
<evidence type="ECO:0000256" key="6">
    <source>
        <dbReference type="ARBA" id="ARBA00022525"/>
    </source>
</evidence>
<dbReference type="Pfam" id="PF25890">
    <property type="entry name" value="BGLAP_C"/>
    <property type="match status" value="1"/>
</dbReference>
<comment type="subcellular location">
    <subcellularLocation>
        <location evidence="1">Secreted</location>
    </subcellularLocation>
</comment>
<evidence type="ECO:0000313" key="13">
    <source>
        <dbReference type="EMBL" id="KAJ8416008.1"/>
    </source>
</evidence>
<sequence>MNCYFSDSALPRLTDVSAAEAFIEASEVVVIGFFQGEDSIGYKEFMVSASEVSTLPVALCTEKEVWPTYSITSDTISIFRKADLHQENLELSKAKKLDSEGLTRFFQINELRYITEYNPVTAVGLFNSEVKTHLLLFANRGSADYTKLKNKLGTLAPEYSGKVSDDLDWTFNRIKMKPSPRRGPVQETNHQQLTHFNFLKVSTTGRMKVPLQCVVLSVILVLCLCYDSNESNESSEDLFVSPYRANSFFNRPRVSPYRRYNYRRLLKSPAERRSEICEDFSPCRLHAHRYGFQKAYLKYFAARNLRNNRRW</sequence>
<dbReference type="InterPro" id="IPR058704">
    <property type="entry name" value="BGLAP-like_C"/>
</dbReference>
<dbReference type="InterPro" id="IPR035972">
    <property type="entry name" value="GLA-like_dom_SF"/>
</dbReference>
<dbReference type="SUPFAM" id="SSF52833">
    <property type="entry name" value="Thioredoxin-like"/>
    <property type="match status" value="1"/>
</dbReference>
<dbReference type="AlphaFoldDB" id="A0AAD7X0S1"/>
<evidence type="ECO:0000259" key="12">
    <source>
        <dbReference type="PROSITE" id="PS50998"/>
    </source>
</evidence>
<dbReference type="PANTHER" id="PTHR10109">
    <property type="entry name" value="MATRIX GLA PROTEIN"/>
    <property type="match status" value="1"/>
</dbReference>
<dbReference type="SUPFAM" id="SSF57630">
    <property type="entry name" value="GLA-domain"/>
    <property type="match status" value="1"/>
</dbReference>
<dbReference type="PROSITE" id="PS50998">
    <property type="entry name" value="GLA_2"/>
    <property type="match status" value="1"/>
</dbReference>
<keyword evidence="10" id="KW-1015">Disulfide bond</keyword>
<dbReference type="GO" id="GO:0051216">
    <property type="term" value="P:cartilage development"/>
    <property type="evidence" value="ECO:0007669"/>
    <property type="project" value="UniProtKB-KW"/>
</dbReference>
<keyword evidence="9" id="KW-0892">Osteogenesis</keyword>
<evidence type="ECO:0000256" key="5">
    <source>
        <dbReference type="ARBA" id="ARBA00022479"/>
    </source>
</evidence>
<dbReference type="Pfam" id="PF13848">
    <property type="entry name" value="Thioredoxin_6"/>
    <property type="match status" value="1"/>
</dbReference>
<evidence type="ECO:0000256" key="11">
    <source>
        <dbReference type="ARBA" id="ARBA00023188"/>
    </source>
</evidence>
<dbReference type="GO" id="GO:0031012">
    <property type="term" value="C:extracellular matrix"/>
    <property type="evidence" value="ECO:0007669"/>
    <property type="project" value="InterPro"/>
</dbReference>
<keyword evidence="4" id="KW-0217">Developmental protein</keyword>
<evidence type="ECO:0000256" key="1">
    <source>
        <dbReference type="ARBA" id="ARBA00004613"/>
    </source>
</evidence>
<organism evidence="13 14">
    <name type="scientific">Aldrovandia affinis</name>
    <dbReference type="NCBI Taxonomy" id="143900"/>
    <lineage>
        <taxon>Eukaryota</taxon>
        <taxon>Metazoa</taxon>
        <taxon>Chordata</taxon>
        <taxon>Craniata</taxon>
        <taxon>Vertebrata</taxon>
        <taxon>Euteleostomi</taxon>
        <taxon>Actinopterygii</taxon>
        <taxon>Neopterygii</taxon>
        <taxon>Teleostei</taxon>
        <taxon>Notacanthiformes</taxon>
        <taxon>Halosauridae</taxon>
        <taxon>Aldrovandia</taxon>
    </lineage>
</organism>
<evidence type="ECO:0000256" key="8">
    <source>
        <dbReference type="ARBA" id="ARBA00022782"/>
    </source>
</evidence>
<dbReference type="InterPro" id="IPR000294">
    <property type="entry name" value="GLA_domain"/>
</dbReference>
<keyword evidence="8" id="KW-0221">Differentiation</keyword>
<dbReference type="InterPro" id="IPR027118">
    <property type="entry name" value="MGP"/>
</dbReference>
<dbReference type="EMBL" id="JAINUG010000007">
    <property type="protein sequence ID" value="KAJ8416008.1"/>
    <property type="molecule type" value="Genomic_DNA"/>
</dbReference>
<dbReference type="Proteomes" id="UP001221898">
    <property type="component" value="Unassembled WGS sequence"/>
</dbReference>
<accession>A0AAD7X0S1</accession>
<dbReference type="InterPro" id="IPR036249">
    <property type="entry name" value="Thioredoxin-like_sf"/>
</dbReference>
<reference evidence="13" key="1">
    <citation type="journal article" date="2023" name="Science">
        <title>Genome structures resolve the early diversification of teleost fishes.</title>
        <authorList>
            <person name="Parey E."/>
            <person name="Louis A."/>
            <person name="Montfort J."/>
            <person name="Bouchez O."/>
            <person name="Roques C."/>
            <person name="Iampietro C."/>
            <person name="Lluch J."/>
            <person name="Castinel A."/>
            <person name="Donnadieu C."/>
            <person name="Desvignes T."/>
            <person name="Floi Bucao C."/>
            <person name="Jouanno E."/>
            <person name="Wen M."/>
            <person name="Mejri S."/>
            <person name="Dirks R."/>
            <person name="Jansen H."/>
            <person name="Henkel C."/>
            <person name="Chen W.J."/>
            <person name="Zahm M."/>
            <person name="Cabau C."/>
            <person name="Klopp C."/>
            <person name="Thompson A.W."/>
            <person name="Robinson-Rechavi M."/>
            <person name="Braasch I."/>
            <person name="Lecointre G."/>
            <person name="Bobe J."/>
            <person name="Postlethwait J.H."/>
            <person name="Berthelot C."/>
            <person name="Roest Crollius H."/>
            <person name="Guiguen Y."/>
        </authorList>
    </citation>
    <scope>NUCLEOTIDE SEQUENCE</scope>
    <source>
        <strain evidence="13">NC1722</strain>
    </source>
</reference>
<proteinExistence type="inferred from homology"/>